<name>A0A6H1ZA24_9ZZZZ</name>
<dbReference type="GO" id="GO:0003677">
    <property type="term" value="F:DNA binding"/>
    <property type="evidence" value="ECO:0007669"/>
    <property type="project" value="InterPro"/>
</dbReference>
<dbReference type="GO" id="GO:0006259">
    <property type="term" value="P:DNA metabolic process"/>
    <property type="evidence" value="ECO:0007669"/>
    <property type="project" value="InterPro"/>
</dbReference>
<organism evidence="2">
    <name type="scientific">viral metagenome</name>
    <dbReference type="NCBI Taxonomy" id="1070528"/>
    <lineage>
        <taxon>unclassified sequences</taxon>
        <taxon>metagenomes</taxon>
        <taxon>organismal metagenomes</taxon>
    </lineage>
</organism>
<evidence type="ECO:0000256" key="1">
    <source>
        <dbReference type="SAM" id="MobiDB-lite"/>
    </source>
</evidence>
<feature type="compositionally biased region" description="Polar residues" evidence="1">
    <location>
        <begin position="7"/>
        <end position="17"/>
    </location>
</feature>
<dbReference type="EMBL" id="MT143980">
    <property type="protein sequence ID" value="QJA44756.1"/>
    <property type="molecule type" value="Genomic_DNA"/>
</dbReference>
<dbReference type="InterPro" id="IPR018330">
    <property type="entry name" value="RecT_fam"/>
</dbReference>
<accession>A0A6H1ZA24</accession>
<gene>
    <name evidence="2" type="ORF">TM448A00147_0015</name>
    <name evidence="3" type="ORF">TM448B00305_0024</name>
</gene>
<feature type="region of interest" description="Disordered" evidence="1">
    <location>
        <begin position="280"/>
        <end position="372"/>
    </location>
</feature>
<reference evidence="2" key="1">
    <citation type="submission" date="2020-03" db="EMBL/GenBank/DDBJ databases">
        <title>The deep terrestrial virosphere.</title>
        <authorList>
            <person name="Holmfeldt K."/>
            <person name="Nilsson E."/>
            <person name="Simone D."/>
            <person name="Lopez-Fernandez M."/>
            <person name="Wu X."/>
            <person name="de Brujin I."/>
            <person name="Lundin D."/>
            <person name="Andersson A."/>
            <person name="Bertilsson S."/>
            <person name="Dopson M."/>
        </authorList>
    </citation>
    <scope>NUCLEOTIDE SEQUENCE</scope>
    <source>
        <strain evidence="2">TM448A00147</strain>
        <strain evidence="3">TM448B00305</strain>
    </source>
</reference>
<dbReference type="EMBL" id="MT144608">
    <property type="protein sequence ID" value="QJH94903.1"/>
    <property type="molecule type" value="Genomic_DNA"/>
</dbReference>
<dbReference type="AlphaFoldDB" id="A0A6H1ZA24"/>
<feature type="compositionally biased region" description="Low complexity" evidence="1">
    <location>
        <begin position="306"/>
        <end position="316"/>
    </location>
</feature>
<feature type="region of interest" description="Disordered" evidence="1">
    <location>
        <begin position="1"/>
        <end position="22"/>
    </location>
</feature>
<sequence>MTMGRGPTTTSNGQIISTKKDKNEPASLAAMVVEMATTSLKDALPRHLTPDRMARIVMTALRTTKNLSRCSQVTFFGSVLSAAQLGLECNTPLGHAWLIPREMSRKVDGKWIKVWECTLMIGYQGYVDLARRSGKVLDVYAHVVRKGDEFRYSYGLKRKLHHVPSEAEGREDQPITHVYAVAEMDNDRRNFRVLTKAQIDKRRDRSPAMKDGPWITDYEAMCEKTGVRALARWIPRSPELAQAAALDMAPELGQRQVSIMTEPITQALLTQGFDVGTGEIIDEEPDEAPSLSPYLDPPMPPNRTMAEPAPQPAASQPRPPTRRRSRREQAQEAAESQDGRIPGDPRTPEQIEEGWDWDQQANEIVPPMGYEG</sequence>
<evidence type="ECO:0000313" key="2">
    <source>
        <dbReference type="EMBL" id="QJA44756.1"/>
    </source>
</evidence>
<feature type="compositionally biased region" description="Basic and acidic residues" evidence="1">
    <location>
        <begin position="337"/>
        <end position="349"/>
    </location>
</feature>
<evidence type="ECO:0000313" key="3">
    <source>
        <dbReference type="EMBL" id="QJH94903.1"/>
    </source>
</evidence>
<proteinExistence type="predicted"/>
<dbReference type="InterPro" id="IPR004590">
    <property type="entry name" value="ssDNA_annealing_RecT"/>
</dbReference>
<protein>
    <submittedName>
        <fullName evidence="2">Putative DNA recombination protein</fullName>
    </submittedName>
</protein>
<dbReference type="NCBIfam" id="TIGR00616">
    <property type="entry name" value="rect"/>
    <property type="match status" value="1"/>
</dbReference>
<dbReference type="Pfam" id="PF03837">
    <property type="entry name" value="RecT"/>
    <property type="match status" value="1"/>
</dbReference>